<dbReference type="RefSeq" id="XP_001011601.1">
    <property type="nucleotide sequence ID" value="XM_001011601.1"/>
</dbReference>
<evidence type="ECO:0000313" key="2">
    <source>
        <dbReference type="Proteomes" id="UP000009168"/>
    </source>
</evidence>
<name>Q231U4_TETTS</name>
<dbReference type="GeneID" id="7823310"/>
<dbReference type="InParanoid" id="Q231U4"/>
<accession>Q231U4</accession>
<organism evidence="1 2">
    <name type="scientific">Tetrahymena thermophila (strain SB210)</name>
    <dbReference type="NCBI Taxonomy" id="312017"/>
    <lineage>
        <taxon>Eukaryota</taxon>
        <taxon>Sar</taxon>
        <taxon>Alveolata</taxon>
        <taxon>Ciliophora</taxon>
        <taxon>Intramacronucleata</taxon>
        <taxon>Oligohymenophorea</taxon>
        <taxon>Hymenostomatida</taxon>
        <taxon>Tetrahymenina</taxon>
        <taxon>Tetrahymenidae</taxon>
        <taxon>Tetrahymena</taxon>
    </lineage>
</organism>
<keyword evidence="2" id="KW-1185">Reference proteome</keyword>
<dbReference type="EMBL" id="GG662786">
    <property type="protein sequence ID" value="EAR91356.1"/>
    <property type="molecule type" value="Genomic_DNA"/>
</dbReference>
<sequence>MGVLYLNQEDYNLYLVLFLQIKVEQVTLPKSKRQTIVLPSFDELYKQLSYNPQLIPK</sequence>
<dbReference type="Proteomes" id="UP000009168">
    <property type="component" value="Unassembled WGS sequence"/>
</dbReference>
<gene>
    <name evidence="1" type="ORF">TTHERM_00736510</name>
</gene>
<reference evidence="2" key="1">
    <citation type="journal article" date="2006" name="PLoS Biol.">
        <title>Macronuclear genome sequence of the ciliate Tetrahymena thermophila, a model eukaryote.</title>
        <authorList>
            <person name="Eisen J.A."/>
            <person name="Coyne R.S."/>
            <person name="Wu M."/>
            <person name="Wu D."/>
            <person name="Thiagarajan M."/>
            <person name="Wortman J.R."/>
            <person name="Badger J.H."/>
            <person name="Ren Q."/>
            <person name="Amedeo P."/>
            <person name="Jones K.M."/>
            <person name="Tallon L.J."/>
            <person name="Delcher A.L."/>
            <person name="Salzberg S.L."/>
            <person name="Silva J.C."/>
            <person name="Haas B.J."/>
            <person name="Majoros W.H."/>
            <person name="Farzad M."/>
            <person name="Carlton J.M."/>
            <person name="Smith R.K. Jr."/>
            <person name="Garg J."/>
            <person name="Pearlman R.E."/>
            <person name="Karrer K.M."/>
            <person name="Sun L."/>
            <person name="Manning G."/>
            <person name="Elde N.C."/>
            <person name="Turkewitz A.P."/>
            <person name="Asai D.J."/>
            <person name="Wilkes D.E."/>
            <person name="Wang Y."/>
            <person name="Cai H."/>
            <person name="Collins K."/>
            <person name="Stewart B.A."/>
            <person name="Lee S.R."/>
            <person name="Wilamowska K."/>
            <person name="Weinberg Z."/>
            <person name="Ruzzo W.L."/>
            <person name="Wloga D."/>
            <person name="Gaertig J."/>
            <person name="Frankel J."/>
            <person name="Tsao C.-C."/>
            <person name="Gorovsky M.A."/>
            <person name="Keeling P.J."/>
            <person name="Waller R.F."/>
            <person name="Patron N.J."/>
            <person name="Cherry J.M."/>
            <person name="Stover N.A."/>
            <person name="Krieger C.J."/>
            <person name="del Toro C."/>
            <person name="Ryder H.F."/>
            <person name="Williamson S.C."/>
            <person name="Barbeau R.A."/>
            <person name="Hamilton E.P."/>
            <person name="Orias E."/>
        </authorList>
    </citation>
    <scope>NUCLEOTIDE SEQUENCE [LARGE SCALE GENOMIC DNA]</scope>
    <source>
        <strain evidence="2">SB210</strain>
    </source>
</reference>
<dbReference type="AlphaFoldDB" id="Q231U4"/>
<evidence type="ECO:0000313" key="1">
    <source>
        <dbReference type="EMBL" id="EAR91356.1"/>
    </source>
</evidence>
<dbReference type="KEGG" id="tet:TTHERM_00736510"/>
<protein>
    <submittedName>
        <fullName evidence="1">Uncharacterized protein</fullName>
    </submittedName>
</protein>
<dbReference type="HOGENOM" id="CLU_3000667_0_0_1"/>
<proteinExistence type="predicted"/>